<keyword evidence="6 11" id="KW-0028">Amino-acid biosynthesis</keyword>
<dbReference type="GO" id="GO:0000162">
    <property type="term" value="P:L-tryptophan biosynthetic process"/>
    <property type="evidence" value="ECO:0007669"/>
    <property type="project" value="TreeGrafter"/>
</dbReference>
<evidence type="ECO:0000256" key="4">
    <source>
        <dbReference type="ARBA" id="ARBA00012550"/>
    </source>
</evidence>
<evidence type="ECO:0000256" key="8">
    <source>
        <dbReference type="ARBA" id="ARBA00023235"/>
    </source>
</evidence>
<evidence type="ECO:0000256" key="5">
    <source>
        <dbReference type="ARBA" id="ARBA00018464"/>
    </source>
</evidence>
<evidence type="ECO:0000256" key="10">
    <source>
        <dbReference type="ARBA" id="ARBA00031376"/>
    </source>
</evidence>
<evidence type="ECO:0000256" key="13">
    <source>
        <dbReference type="SAM" id="MobiDB-lite"/>
    </source>
</evidence>
<dbReference type="FunFam" id="3.20.20.70:FF:000110">
    <property type="entry name" value="1-(5-phosphoribosyl)-5-[(5-phosphoribosylamino)methylideneamino] imidazole-4-carboxamide isomerase, chloroplastic"/>
    <property type="match status" value="1"/>
</dbReference>
<keyword evidence="12" id="KW-0963">Cytoplasm</keyword>
<dbReference type="GeneID" id="42007118"/>
<evidence type="ECO:0000256" key="9">
    <source>
        <dbReference type="ARBA" id="ARBA00030547"/>
    </source>
</evidence>
<keyword evidence="15" id="KW-1185">Reference proteome</keyword>
<evidence type="ECO:0000256" key="11">
    <source>
        <dbReference type="RuleBase" id="RU003657"/>
    </source>
</evidence>
<dbReference type="GO" id="GO:0005737">
    <property type="term" value="C:cytoplasm"/>
    <property type="evidence" value="ECO:0007669"/>
    <property type="project" value="UniProtKB-SubCell"/>
</dbReference>
<dbReference type="Proteomes" id="UP000319731">
    <property type="component" value="Unassembled WGS sequence"/>
</dbReference>
<evidence type="ECO:0000313" key="15">
    <source>
        <dbReference type="Proteomes" id="UP000319731"/>
    </source>
</evidence>
<dbReference type="EMBL" id="QEAO01000064">
    <property type="protein sequence ID" value="TPX30557.1"/>
    <property type="molecule type" value="Genomic_DNA"/>
</dbReference>
<comment type="catalytic activity">
    <reaction evidence="1 12">
        <text>1-(5-phospho-beta-D-ribosyl)-5-[(5-phospho-beta-D-ribosylamino)methylideneamino]imidazole-4-carboxamide = 5-[(5-phospho-1-deoxy-D-ribulos-1-ylimino)methylamino]-1-(5-phospho-beta-D-ribosyl)imidazole-4-carboxamide</text>
        <dbReference type="Rhea" id="RHEA:15469"/>
        <dbReference type="ChEBI" id="CHEBI:58435"/>
        <dbReference type="ChEBI" id="CHEBI:58525"/>
        <dbReference type="EC" id="5.3.1.16"/>
    </reaction>
</comment>
<evidence type="ECO:0000256" key="7">
    <source>
        <dbReference type="ARBA" id="ARBA00023102"/>
    </source>
</evidence>
<feature type="compositionally biased region" description="Low complexity" evidence="13">
    <location>
        <begin position="7"/>
        <end position="16"/>
    </location>
</feature>
<dbReference type="InterPro" id="IPR044524">
    <property type="entry name" value="Isoase_HisA-like"/>
</dbReference>
<comment type="pathway">
    <text evidence="2 12">Amino-acid biosynthesis; L-histidine biosynthesis; L-histidine from 5-phospho-alpha-D-ribose 1-diphosphate: step 4/9.</text>
</comment>
<dbReference type="Pfam" id="PF00977">
    <property type="entry name" value="His_biosynth"/>
    <property type="match status" value="1"/>
</dbReference>
<dbReference type="InterPro" id="IPR011858">
    <property type="entry name" value="His6/HISN3"/>
</dbReference>
<dbReference type="GO" id="GO:0000105">
    <property type="term" value="P:L-histidine biosynthetic process"/>
    <property type="evidence" value="ECO:0007669"/>
    <property type="project" value="UniProtKB-UniPathway"/>
</dbReference>
<dbReference type="GO" id="GO:0003949">
    <property type="term" value="F:1-(5-phosphoribosyl)-5-[(5-phosphoribosylamino)methylideneamino]imidazole-4-carboxamide isomerase activity"/>
    <property type="evidence" value="ECO:0007669"/>
    <property type="project" value="UniProtKB-EC"/>
</dbReference>
<dbReference type="AlphaFoldDB" id="A0A507BLG3"/>
<organism evidence="14 15">
    <name type="scientific">Synchytrium microbalum</name>
    <dbReference type="NCBI Taxonomy" id="1806994"/>
    <lineage>
        <taxon>Eukaryota</taxon>
        <taxon>Fungi</taxon>
        <taxon>Fungi incertae sedis</taxon>
        <taxon>Chytridiomycota</taxon>
        <taxon>Chytridiomycota incertae sedis</taxon>
        <taxon>Chytridiomycetes</taxon>
        <taxon>Synchytriales</taxon>
        <taxon>Synchytriaceae</taxon>
        <taxon>Synchytrium</taxon>
    </lineage>
</organism>
<proteinExistence type="inferred from homology"/>
<comment type="subcellular location">
    <subcellularLocation>
        <location evidence="12">Cytoplasm</location>
    </subcellularLocation>
</comment>
<evidence type="ECO:0000256" key="1">
    <source>
        <dbReference type="ARBA" id="ARBA00000901"/>
    </source>
</evidence>
<accession>A0A507BLG3</accession>
<dbReference type="SUPFAM" id="SSF51366">
    <property type="entry name" value="Ribulose-phoshate binding barrel"/>
    <property type="match status" value="1"/>
</dbReference>
<dbReference type="InterPro" id="IPR011060">
    <property type="entry name" value="RibuloseP-bd_barrel"/>
</dbReference>
<sequence length="416" mass="46106">MERAKTSSASSSNPSNTWRNPSHHHPSPSLSVLSILPEGHSSTFVQLFGGGEEALDVQSTVLESRRSLAKGSVMSLIPSKVESYLGSFPFYRPVHKLLKSGETQFFKHHEWYALLAPDVLDFATMKVKKRKKKERVKRKETRNNQTRVVVKRRNDDDEVVTIVLARTDLHEGSVKQIVGASLGTDNIATVNHTATEPPSYFADLYKKNALHGAHVIKLGPKNDDAAREALQAWPNGLQLGGGITIDNAMQWLDYGAEKVIVTSWLFPDAAFSEERLRQISEKIGTEKLVVDVSCKQRDNKWIVAMNKWQTLTDMDVNEESLGLLSSYCSEFLVHAADVEGLQRGIDEQLVAALSKWSRIPCTYAGGAKDISDIDLVNILSNGRIDLTYGSALDIFGGKGVTLSELVAWNQKHGHSR</sequence>
<dbReference type="OrthoDB" id="446074at2759"/>
<keyword evidence="8 12" id="KW-0413">Isomerase</keyword>
<dbReference type="CDD" id="cd04723">
    <property type="entry name" value="HisA_HisF"/>
    <property type="match status" value="1"/>
</dbReference>
<dbReference type="InterPro" id="IPR013785">
    <property type="entry name" value="Aldolase_TIM"/>
</dbReference>
<keyword evidence="7 11" id="KW-0368">Histidine biosynthesis</keyword>
<dbReference type="PANTHER" id="PTHR43090">
    <property type="entry name" value="1-(5-PHOSPHORIBOSYL)-5-[(5-PHOSPHORIBOSYLAMINO)METHYLIDENEAMINO] IMIDAZOLE-4-CARBOXAMIDE ISOMERASE"/>
    <property type="match status" value="1"/>
</dbReference>
<gene>
    <name evidence="14" type="primary">HIS6</name>
    <name evidence="14" type="ORF">SmJEL517_g05895</name>
</gene>
<dbReference type="UniPathway" id="UPA00031">
    <property type="reaction ID" value="UER00009"/>
</dbReference>
<protein>
    <recommendedName>
        <fullName evidence="5 12">1-(5-phosphoribosyl)-5-[(5-phosphoribosylamino)methylideneamino] imidazole-4-carboxamide isomerase</fullName>
        <ecNumber evidence="4 12">5.3.1.16</ecNumber>
    </recommendedName>
    <alternativeName>
        <fullName evidence="10 12">5-proFAR isomerase</fullName>
    </alternativeName>
    <alternativeName>
        <fullName evidence="9 12">Phosphoribosylformimino-5-aminoimidazole carboxamide ribotide isomerase</fullName>
    </alternativeName>
</protein>
<evidence type="ECO:0000313" key="14">
    <source>
        <dbReference type="EMBL" id="TPX30557.1"/>
    </source>
</evidence>
<dbReference type="Gene3D" id="3.20.20.70">
    <property type="entry name" value="Aldolase class I"/>
    <property type="match status" value="1"/>
</dbReference>
<dbReference type="EC" id="5.3.1.16" evidence="4 12"/>
<dbReference type="STRING" id="1806994.A0A507BLG3"/>
<evidence type="ECO:0000256" key="2">
    <source>
        <dbReference type="ARBA" id="ARBA00005133"/>
    </source>
</evidence>
<dbReference type="InterPro" id="IPR006062">
    <property type="entry name" value="His_biosynth"/>
</dbReference>
<dbReference type="NCBIfam" id="TIGR02129">
    <property type="entry name" value="hisA_euk"/>
    <property type="match status" value="1"/>
</dbReference>
<dbReference type="RefSeq" id="XP_031022196.1">
    <property type="nucleotide sequence ID" value="XM_031171821.1"/>
</dbReference>
<reference evidence="14 15" key="1">
    <citation type="journal article" date="2019" name="Sci. Rep.">
        <title>Comparative genomics of chytrid fungi reveal insights into the obligate biotrophic and pathogenic lifestyle of Synchytrium endobioticum.</title>
        <authorList>
            <person name="van de Vossenberg B.T.L.H."/>
            <person name="Warris S."/>
            <person name="Nguyen H.D.T."/>
            <person name="van Gent-Pelzer M.P.E."/>
            <person name="Joly D.L."/>
            <person name="van de Geest H.C."/>
            <person name="Bonants P.J.M."/>
            <person name="Smith D.S."/>
            <person name="Levesque C.A."/>
            <person name="van der Lee T.A.J."/>
        </authorList>
    </citation>
    <scope>NUCLEOTIDE SEQUENCE [LARGE SCALE GENOMIC DNA]</scope>
    <source>
        <strain evidence="14 15">JEL517</strain>
    </source>
</reference>
<evidence type="ECO:0000256" key="6">
    <source>
        <dbReference type="ARBA" id="ARBA00022605"/>
    </source>
</evidence>
<evidence type="ECO:0000256" key="3">
    <source>
        <dbReference type="ARBA" id="ARBA00009667"/>
    </source>
</evidence>
<feature type="region of interest" description="Disordered" evidence="13">
    <location>
        <begin position="1"/>
        <end position="31"/>
    </location>
</feature>
<comment type="similarity">
    <text evidence="3 11">Belongs to the HisA/HisF family.</text>
</comment>
<dbReference type="PANTHER" id="PTHR43090:SF2">
    <property type="entry name" value="1-(5-PHOSPHORIBOSYL)-5-[(5-PHOSPHORIBOSYLAMINO)METHYLIDENEAMINO] IMIDAZOLE-4-CARBOXAMIDE ISOMERASE"/>
    <property type="match status" value="1"/>
</dbReference>
<evidence type="ECO:0000256" key="12">
    <source>
        <dbReference type="RuleBase" id="RU364022"/>
    </source>
</evidence>
<comment type="caution">
    <text evidence="14">The sequence shown here is derived from an EMBL/GenBank/DDBJ whole genome shotgun (WGS) entry which is preliminary data.</text>
</comment>
<name>A0A507BLG3_9FUNG</name>